<feature type="domain" description="HTH lysR-type" evidence="5">
    <location>
        <begin position="1"/>
        <end position="59"/>
    </location>
</feature>
<evidence type="ECO:0000256" key="4">
    <source>
        <dbReference type="ARBA" id="ARBA00023163"/>
    </source>
</evidence>
<evidence type="ECO:0000313" key="6">
    <source>
        <dbReference type="EMBL" id="NBN78393.1"/>
    </source>
</evidence>
<keyword evidence="7" id="KW-1185">Reference proteome</keyword>
<dbReference type="Gene3D" id="3.40.190.290">
    <property type="match status" value="1"/>
</dbReference>
<evidence type="ECO:0000259" key="5">
    <source>
        <dbReference type="PROSITE" id="PS50931"/>
    </source>
</evidence>
<dbReference type="PRINTS" id="PR00039">
    <property type="entry name" value="HTHLYSR"/>
</dbReference>
<dbReference type="Gene3D" id="1.10.10.10">
    <property type="entry name" value="Winged helix-like DNA-binding domain superfamily/Winged helix DNA-binding domain"/>
    <property type="match status" value="1"/>
</dbReference>
<dbReference type="CDD" id="cd08422">
    <property type="entry name" value="PBP2_CrgA_like"/>
    <property type="match status" value="1"/>
</dbReference>
<reference evidence="7" key="1">
    <citation type="submission" date="2020-01" db="EMBL/GenBank/DDBJ databases">
        <authorList>
            <person name="Fang Y."/>
            <person name="Sun R."/>
            <person name="Nie L."/>
            <person name="He J."/>
            <person name="Hao L."/>
            <person name="Wang L."/>
            <person name="Su S."/>
            <person name="Lv E."/>
            <person name="Zhang Z."/>
            <person name="Xie R."/>
            <person name="Liu H."/>
        </authorList>
    </citation>
    <scope>NUCLEOTIDE SEQUENCE [LARGE SCALE GENOMIC DNA]</scope>
    <source>
        <strain evidence="7">XCT-53</strain>
    </source>
</reference>
<accession>A0A7X5F257</accession>
<dbReference type="InterPro" id="IPR036388">
    <property type="entry name" value="WH-like_DNA-bd_sf"/>
</dbReference>
<dbReference type="InterPro" id="IPR000847">
    <property type="entry name" value="LysR_HTH_N"/>
</dbReference>
<dbReference type="RefSeq" id="WP_161708419.1">
    <property type="nucleotide sequence ID" value="NZ_JAABLQ010000001.1"/>
</dbReference>
<dbReference type="AlphaFoldDB" id="A0A7X5F257"/>
<name>A0A7X5F257_9HYPH</name>
<keyword evidence="2" id="KW-0805">Transcription regulation</keyword>
<sequence length="300" mass="33212">MDRLAALTAFVRAVDLGSFSAAAAHLGLSQPAVSQQIRALEEQLGTRLLTRTTRRLALTDAGERYLTYARDIVERLEEADRSVQSAEAQMSGTLSVSLPVGFAEAILAEFLIRFKQAWPALILDVHLSDTYVDVVRDRLDVAIRLGEIRDDRLIVKNLGRARRGLFAAPSYLDAVGRPQHPGELARHAYLLYRKIGTGDTVPLTDANGQTVTVRINPVMIVNNSTALRLAAVAGLGVCLSNSWIVQPYVDAGELEQVLPDWRYHDHPFHAVYPSNRYIPLKVRRFVEALRAFLAEKGAFS</sequence>
<organism evidence="6 7">
    <name type="scientific">Pannonibacter tanglangensis</name>
    <dbReference type="NCBI Taxonomy" id="2750084"/>
    <lineage>
        <taxon>Bacteria</taxon>
        <taxon>Pseudomonadati</taxon>
        <taxon>Pseudomonadota</taxon>
        <taxon>Alphaproteobacteria</taxon>
        <taxon>Hyphomicrobiales</taxon>
        <taxon>Stappiaceae</taxon>
        <taxon>Pannonibacter</taxon>
    </lineage>
</organism>
<dbReference type="GO" id="GO:0003700">
    <property type="term" value="F:DNA-binding transcription factor activity"/>
    <property type="evidence" value="ECO:0007669"/>
    <property type="project" value="InterPro"/>
</dbReference>
<dbReference type="Pfam" id="PF03466">
    <property type="entry name" value="LysR_substrate"/>
    <property type="match status" value="1"/>
</dbReference>
<keyword evidence="4" id="KW-0804">Transcription</keyword>
<comment type="similarity">
    <text evidence="1">Belongs to the LysR transcriptional regulatory family.</text>
</comment>
<dbReference type="PANTHER" id="PTHR30537">
    <property type="entry name" value="HTH-TYPE TRANSCRIPTIONAL REGULATOR"/>
    <property type="match status" value="1"/>
</dbReference>
<dbReference type="InterPro" id="IPR005119">
    <property type="entry name" value="LysR_subst-bd"/>
</dbReference>
<keyword evidence="3" id="KW-0238">DNA-binding</keyword>
<dbReference type="SUPFAM" id="SSF53850">
    <property type="entry name" value="Periplasmic binding protein-like II"/>
    <property type="match status" value="1"/>
</dbReference>
<evidence type="ECO:0000256" key="1">
    <source>
        <dbReference type="ARBA" id="ARBA00009437"/>
    </source>
</evidence>
<evidence type="ECO:0000313" key="7">
    <source>
        <dbReference type="Proteomes" id="UP000586722"/>
    </source>
</evidence>
<comment type="caution">
    <text evidence="6">The sequence shown here is derived from an EMBL/GenBank/DDBJ whole genome shotgun (WGS) entry which is preliminary data.</text>
</comment>
<evidence type="ECO:0000256" key="2">
    <source>
        <dbReference type="ARBA" id="ARBA00023015"/>
    </source>
</evidence>
<dbReference type="SUPFAM" id="SSF46785">
    <property type="entry name" value="Winged helix' DNA-binding domain"/>
    <property type="match status" value="1"/>
</dbReference>
<dbReference type="InterPro" id="IPR058163">
    <property type="entry name" value="LysR-type_TF_proteobact-type"/>
</dbReference>
<evidence type="ECO:0000256" key="3">
    <source>
        <dbReference type="ARBA" id="ARBA00023125"/>
    </source>
</evidence>
<dbReference type="Proteomes" id="UP000586722">
    <property type="component" value="Unassembled WGS sequence"/>
</dbReference>
<dbReference type="EMBL" id="JAABLQ010000001">
    <property type="protein sequence ID" value="NBN78393.1"/>
    <property type="molecule type" value="Genomic_DNA"/>
</dbReference>
<dbReference type="PROSITE" id="PS50931">
    <property type="entry name" value="HTH_LYSR"/>
    <property type="match status" value="1"/>
</dbReference>
<dbReference type="Pfam" id="PF00126">
    <property type="entry name" value="HTH_1"/>
    <property type="match status" value="1"/>
</dbReference>
<dbReference type="InterPro" id="IPR036390">
    <property type="entry name" value="WH_DNA-bd_sf"/>
</dbReference>
<dbReference type="FunFam" id="1.10.10.10:FF:000001">
    <property type="entry name" value="LysR family transcriptional regulator"/>
    <property type="match status" value="1"/>
</dbReference>
<proteinExistence type="inferred from homology"/>
<dbReference type="PANTHER" id="PTHR30537:SF5">
    <property type="entry name" value="HTH-TYPE TRANSCRIPTIONAL ACTIVATOR TTDR-RELATED"/>
    <property type="match status" value="1"/>
</dbReference>
<protein>
    <submittedName>
        <fullName evidence="6">LysR family transcriptional regulator</fullName>
    </submittedName>
</protein>
<gene>
    <name evidence="6" type="ORF">GWI72_08950</name>
</gene>
<dbReference type="GO" id="GO:0003677">
    <property type="term" value="F:DNA binding"/>
    <property type="evidence" value="ECO:0007669"/>
    <property type="project" value="UniProtKB-KW"/>
</dbReference>